<keyword evidence="2" id="KW-1185">Reference proteome</keyword>
<protein>
    <submittedName>
        <fullName evidence="1">Uncharacterized protein</fullName>
    </submittedName>
</protein>
<evidence type="ECO:0000313" key="1">
    <source>
        <dbReference type="EMBL" id="OAG19842.1"/>
    </source>
</evidence>
<sequence>MSMSSCVNGCQEPGLRMAMHERPNLRPVAEFGAEHLFCGLNPSVSTKPRFGRFLLGRGTRCGGEEEGGGQLTGKCRVHAKITLNIARAVPSPPRDATMNSTSFTVSSWQLSGDLTTAHYPSPVLGNNSHLVTLTSPNNSASNSRLYNAGCTGEAAQQRANELQLEAEETVVVQLTQYDYTAHLYSTFVS</sequence>
<dbReference type="AlphaFoldDB" id="A0A177DLF5"/>
<evidence type="ECO:0000313" key="2">
    <source>
        <dbReference type="Proteomes" id="UP000077248"/>
    </source>
</evidence>
<reference evidence="1 2" key="1">
    <citation type="submission" date="2016-05" db="EMBL/GenBank/DDBJ databases">
        <title>Comparative analysis of secretome profiles of manganese(II)-oxidizing ascomycete fungi.</title>
        <authorList>
            <consortium name="DOE Joint Genome Institute"/>
            <person name="Zeiner C.A."/>
            <person name="Purvine S.O."/>
            <person name="Zink E.M."/>
            <person name="Wu S."/>
            <person name="Pasa-Tolic L."/>
            <person name="Chaput D.L."/>
            <person name="Haridas S."/>
            <person name="Grigoriev I.V."/>
            <person name="Santelli C.M."/>
            <person name="Hansel C.M."/>
        </authorList>
    </citation>
    <scope>NUCLEOTIDE SEQUENCE [LARGE SCALE GENOMIC DNA]</scope>
    <source>
        <strain evidence="1 2">SRC1lrK2f</strain>
    </source>
</reference>
<organism evidence="1 2">
    <name type="scientific">Alternaria alternata</name>
    <name type="common">Alternaria rot fungus</name>
    <name type="synonym">Torula alternata</name>
    <dbReference type="NCBI Taxonomy" id="5599"/>
    <lineage>
        <taxon>Eukaryota</taxon>
        <taxon>Fungi</taxon>
        <taxon>Dikarya</taxon>
        <taxon>Ascomycota</taxon>
        <taxon>Pezizomycotina</taxon>
        <taxon>Dothideomycetes</taxon>
        <taxon>Pleosporomycetidae</taxon>
        <taxon>Pleosporales</taxon>
        <taxon>Pleosporineae</taxon>
        <taxon>Pleosporaceae</taxon>
        <taxon>Alternaria</taxon>
        <taxon>Alternaria sect. Alternaria</taxon>
        <taxon>Alternaria alternata complex</taxon>
    </lineage>
</organism>
<name>A0A177DLF5_ALTAL</name>
<dbReference type="KEGG" id="aalt:CC77DRAFT_1009545"/>
<proteinExistence type="predicted"/>
<dbReference type="Proteomes" id="UP000077248">
    <property type="component" value="Unassembled WGS sequence"/>
</dbReference>
<dbReference type="EMBL" id="KV441480">
    <property type="protein sequence ID" value="OAG19842.1"/>
    <property type="molecule type" value="Genomic_DNA"/>
</dbReference>
<dbReference type="GeneID" id="29109196"/>
<dbReference type="RefSeq" id="XP_018385263.1">
    <property type="nucleotide sequence ID" value="XM_018523602.1"/>
</dbReference>
<dbReference type="VEuPathDB" id="FungiDB:CC77DRAFT_1009545"/>
<accession>A0A177DLF5</accession>
<gene>
    <name evidence="1" type="ORF">CC77DRAFT_1009545</name>
</gene>